<feature type="compositionally biased region" description="Acidic residues" evidence="2">
    <location>
        <begin position="626"/>
        <end position="640"/>
    </location>
</feature>
<comment type="similarity">
    <text evidence="1">Belongs to the RdRP family.</text>
</comment>
<feature type="region of interest" description="Disordered" evidence="2">
    <location>
        <begin position="1041"/>
        <end position="1068"/>
    </location>
</feature>
<keyword evidence="1" id="KW-0548">Nucleotidyltransferase</keyword>
<keyword evidence="1" id="KW-0694">RNA-binding</keyword>
<dbReference type="InterPro" id="IPR007855">
    <property type="entry name" value="RDRP"/>
</dbReference>
<protein>
    <recommendedName>
        <fullName evidence="1">RNA-dependent RNA polymerase</fullName>
        <ecNumber evidence="1">2.7.7.48</ecNumber>
    </recommendedName>
</protein>
<reference evidence="4 5" key="1">
    <citation type="journal article" date="2016" name="Mol. Biol. Evol.">
        <title>Comparative Genomics of Early-Diverging Mushroom-Forming Fungi Provides Insights into the Origins of Lignocellulose Decay Capabilities.</title>
        <authorList>
            <person name="Nagy L.G."/>
            <person name="Riley R."/>
            <person name="Tritt A."/>
            <person name="Adam C."/>
            <person name="Daum C."/>
            <person name="Floudas D."/>
            <person name="Sun H."/>
            <person name="Yadav J.S."/>
            <person name="Pangilinan J."/>
            <person name="Larsson K.H."/>
            <person name="Matsuura K."/>
            <person name="Barry K."/>
            <person name="Labutti K."/>
            <person name="Kuo R."/>
            <person name="Ohm R.A."/>
            <person name="Bhattacharya S.S."/>
            <person name="Shirouzu T."/>
            <person name="Yoshinaga Y."/>
            <person name="Martin F.M."/>
            <person name="Grigoriev I.V."/>
            <person name="Hibbett D.S."/>
        </authorList>
    </citation>
    <scope>NUCLEOTIDE SEQUENCE [LARGE SCALE GENOMIC DNA]</scope>
    <source>
        <strain evidence="4 5">HHB10207 ss-3</strain>
    </source>
</reference>
<dbReference type="AlphaFoldDB" id="A0A165ZXN2"/>
<feature type="domain" description="RDRP core" evidence="3">
    <location>
        <begin position="300"/>
        <end position="947"/>
    </location>
</feature>
<dbReference type="GO" id="GO:0031380">
    <property type="term" value="C:nuclear RNA-directed RNA polymerase complex"/>
    <property type="evidence" value="ECO:0007669"/>
    <property type="project" value="TreeGrafter"/>
</dbReference>
<name>A0A165ZXN2_9AGAM</name>
<dbReference type="InterPro" id="IPR057596">
    <property type="entry name" value="RDRP_core"/>
</dbReference>
<feature type="compositionally biased region" description="Polar residues" evidence="2">
    <location>
        <begin position="110"/>
        <end position="125"/>
    </location>
</feature>
<evidence type="ECO:0000256" key="1">
    <source>
        <dbReference type="RuleBase" id="RU363098"/>
    </source>
</evidence>
<dbReference type="Pfam" id="PF05183">
    <property type="entry name" value="RdRP"/>
    <property type="match status" value="1"/>
</dbReference>
<feature type="region of interest" description="Disordered" evidence="2">
    <location>
        <begin position="922"/>
        <end position="958"/>
    </location>
</feature>
<evidence type="ECO:0000256" key="2">
    <source>
        <dbReference type="SAM" id="MobiDB-lite"/>
    </source>
</evidence>
<feature type="region of interest" description="Disordered" evidence="2">
    <location>
        <begin position="141"/>
        <end position="169"/>
    </location>
</feature>
<feature type="compositionally biased region" description="Basic and acidic residues" evidence="2">
    <location>
        <begin position="100"/>
        <end position="109"/>
    </location>
</feature>
<dbReference type="PANTHER" id="PTHR23079">
    <property type="entry name" value="RNA-DEPENDENT RNA POLYMERASE"/>
    <property type="match status" value="1"/>
</dbReference>
<sequence>MSSSAPRGGADASHEGGETDYHACLPLNRRASSDTLQDTRPESQEQSQDSSMLWADYGEIEDVERVCALVDSMTPVMDPPTAPNPAVGSYTPSKITTTRRPSEPRRNDSDVTLVSPGSAQGSPLSSLKRTFVAEFSQIASQDSSKRRKIESEDDPENFLGPDEKPAPPSPYNIIAHEDSYQSFMDSNKIPFGVQFEIGRLVSCEKLDWHDIDFGALKKLKGNNEDMAPKVDNLRPKGDVNRAARLEKSSKLPWRELDLEEDAFRRGYETTLGPVGETGWYGGKVEFTGRVHSDSGRRLVVRLEFPELGPSTRFTRKFGSSKFLRIRIPPKIHYQRGNELTEFFAKPFVLLGNVYRTVMSKDGNVYLFRVYDAFRLHSPQSDFVVGLDKLAELFNWHNPMEHNQNQTMAKWSVRMGLGFSNSVPGLLVEASNIFQIDDIVAPGVRAGGKPPSEKIMTDGCGLINEAGMRRLRRDMGWDAVPTAVQMRIGGAKGLFLMQFDDDPSDRETAKVWLRPSQIKINYGTRTQDKSQRIIDVLQPSHFKHPARLSAETIICLSHNGVPNKVFEQIFQDGLNEIVQGLTDWDRPDARYYIWAAVARVGGVVYTRLARASGLESRAMGFEKRDAEMDDDATEASGDVDPETGRSDVGSVDPFSGCPALIEETVLCLLEAGFMPQELPYLATQIKFVLMNAIESYFTRYKVEVKMSAEALIVPDPCNVLAPGQIHIKSSRRLNWIHDRESEQILGPVLVTRHPCKLPSDIQIVEAVYHEKLRQYTDVIIFSTQGDRSLASLLGGGDYDGDKVIAIWEPTIVGAFVKPDNRFADPPPAVSAALIKPEQDVAGVWSKHGGLLHDDLKVVPEVRDCILAPLSNAALVGAYSNYHDYSVYTKGYDHPDTIRLAHMFCAVLDGSKTGVKVASAVAADDKKENEKRAPSWKETEESRLMAEQKNQPETRRPPERPKFIMDRIRETGRKAAAKHLSAFPSVSCSAAINAILTSPWDTHYRDAESAATTGDTSILNAMDQIKAHVEATKREYIAAAVKNSPNKTTLKSHKKLNGPPKRSFKTKQDEKRRLSRKFYEGARTNKFPEIVVNQLKASYAYKLDLADSRRSGSEGVTTVFSFQVAMRELCALRAAAYGPVKIMTHDFYERFQLPKGFRS</sequence>
<feature type="compositionally biased region" description="Basic and acidic residues" evidence="2">
    <location>
        <begin position="12"/>
        <end position="21"/>
    </location>
</feature>
<dbReference type="Proteomes" id="UP000076798">
    <property type="component" value="Unassembled WGS sequence"/>
</dbReference>
<feature type="region of interest" description="Disordered" evidence="2">
    <location>
        <begin position="624"/>
        <end position="647"/>
    </location>
</feature>
<feature type="region of interest" description="Disordered" evidence="2">
    <location>
        <begin position="1"/>
        <end position="56"/>
    </location>
</feature>
<dbReference type="GO" id="GO:0030422">
    <property type="term" value="P:siRNA processing"/>
    <property type="evidence" value="ECO:0007669"/>
    <property type="project" value="TreeGrafter"/>
</dbReference>
<dbReference type="GO" id="GO:0003723">
    <property type="term" value="F:RNA binding"/>
    <property type="evidence" value="ECO:0007669"/>
    <property type="project" value="UniProtKB-KW"/>
</dbReference>
<feature type="compositionally biased region" description="Polar residues" evidence="2">
    <location>
        <begin position="90"/>
        <end position="99"/>
    </location>
</feature>
<evidence type="ECO:0000259" key="3">
    <source>
        <dbReference type="Pfam" id="PF05183"/>
    </source>
</evidence>
<gene>
    <name evidence="4" type="ORF">SISSUDRAFT_1052369</name>
</gene>
<evidence type="ECO:0000313" key="4">
    <source>
        <dbReference type="EMBL" id="KZT34744.1"/>
    </source>
</evidence>
<keyword evidence="5" id="KW-1185">Reference proteome</keyword>
<accession>A0A165ZXN2</accession>
<proteinExistence type="inferred from homology"/>
<evidence type="ECO:0000313" key="5">
    <source>
        <dbReference type="Proteomes" id="UP000076798"/>
    </source>
</evidence>
<keyword evidence="1" id="KW-0696">RNA-directed RNA polymerase</keyword>
<dbReference type="OrthoDB" id="10055769at2759"/>
<dbReference type="STRING" id="1314776.A0A165ZXN2"/>
<organism evidence="4 5">
    <name type="scientific">Sistotremastrum suecicum HHB10207 ss-3</name>
    <dbReference type="NCBI Taxonomy" id="1314776"/>
    <lineage>
        <taxon>Eukaryota</taxon>
        <taxon>Fungi</taxon>
        <taxon>Dikarya</taxon>
        <taxon>Basidiomycota</taxon>
        <taxon>Agaricomycotina</taxon>
        <taxon>Agaricomycetes</taxon>
        <taxon>Sistotremastrales</taxon>
        <taxon>Sistotremastraceae</taxon>
        <taxon>Sistotremastrum</taxon>
    </lineage>
</organism>
<dbReference type="GO" id="GO:0003968">
    <property type="term" value="F:RNA-directed RNA polymerase activity"/>
    <property type="evidence" value="ECO:0007669"/>
    <property type="project" value="UniProtKB-KW"/>
</dbReference>
<dbReference type="EC" id="2.7.7.48" evidence="1"/>
<dbReference type="EMBL" id="KV428167">
    <property type="protein sequence ID" value="KZT34744.1"/>
    <property type="molecule type" value="Genomic_DNA"/>
</dbReference>
<keyword evidence="1" id="KW-0808">Transferase</keyword>
<comment type="catalytic activity">
    <reaction evidence="1">
        <text>RNA(n) + a ribonucleoside 5'-triphosphate = RNA(n+1) + diphosphate</text>
        <dbReference type="Rhea" id="RHEA:21248"/>
        <dbReference type="Rhea" id="RHEA-COMP:14527"/>
        <dbReference type="Rhea" id="RHEA-COMP:17342"/>
        <dbReference type="ChEBI" id="CHEBI:33019"/>
        <dbReference type="ChEBI" id="CHEBI:61557"/>
        <dbReference type="ChEBI" id="CHEBI:140395"/>
        <dbReference type="EC" id="2.7.7.48"/>
    </reaction>
</comment>
<feature type="region of interest" description="Disordered" evidence="2">
    <location>
        <begin position="76"/>
        <end position="125"/>
    </location>
</feature>
<dbReference type="PANTHER" id="PTHR23079:SF14">
    <property type="entry name" value="RNA-DEPENDENT RNA POLYMERASE"/>
    <property type="match status" value="1"/>
</dbReference>